<comment type="similarity">
    <text evidence="3">Belongs to the Nudix hydrolase family. NudC subfamily.</text>
</comment>
<organism evidence="11 12">
    <name type="scientific">Klebsormidium nitens</name>
    <name type="common">Green alga</name>
    <name type="synonym">Ulothrix nitens</name>
    <dbReference type="NCBI Taxonomy" id="105231"/>
    <lineage>
        <taxon>Eukaryota</taxon>
        <taxon>Viridiplantae</taxon>
        <taxon>Streptophyta</taxon>
        <taxon>Klebsormidiophyceae</taxon>
        <taxon>Klebsormidiales</taxon>
        <taxon>Klebsormidiaceae</taxon>
        <taxon>Klebsormidium</taxon>
    </lineage>
</organism>
<comment type="catalytic activity">
    <reaction evidence="9">
        <text>a 5'-end NAD(+)-phospho-ribonucleoside in mRNA + H2O = a 5'-end phospho-adenosine-phospho-ribonucleoside in mRNA + beta-nicotinamide D-ribonucleotide + 2 H(+)</text>
        <dbReference type="Rhea" id="RHEA:60876"/>
        <dbReference type="Rhea" id="RHEA-COMP:15698"/>
        <dbReference type="Rhea" id="RHEA-COMP:15719"/>
        <dbReference type="ChEBI" id="CHEBI:14649"/>
        <dbReference type="ChEBI" id="CHEBI:15377"/>
        <dbReference type="ChEBI" id="CHEBI:15378"/>
        <dbReference type="ChEBI" id="CHEBI:144029"/>
        <dbReference type="ChEBI" id="CHEBI:144051"/>
    </reaction>
    <physiologicalReaction direction="left-to-right" evidence="9">
        <dbReference type="Rhea" id="RHEA:60877"/>
    </physiologicalReaction>
</comment>
<evidence type="ECO:0000259" key="10">
    <source>
        <dbReference type="PROSITE" id="PS51462"/>
    </source>
</evidence>
<dbReference type="InterPro" id="IPR015797">
    <property type="entry name" value="NUDIX_hydrolase-like_dom_sf"/>
</dbReference>
<dbReference type="STRING" id="105231.A0A1Y1HR39"/>
<accession>A0A1Y1HR39</accession>
<keyword evidence="8" id="KW-0520">NAD</keyword>
<evidence type="ECO:0000256" key="5">
    <source>
        <dbReference type="ARBA" id="ARBA00022723"/>
    </source>
</evidence>
<dbReference type="Gene3D" id="3.90.79.20">
    <property type="match status" value="1"/>
</dbReference>
<sequence length="403" mass="44413">MAAVFNHVFAGNPLLPGKREVRQTQEVAALLANVGDAWFLPVSEGKPLVAASQSAERVDWELAWQTSDTAVRYLNTPQPVSSNAETFKNLPTTEDLVYVGELQGRSHYAFNVPKHEGGKSASSSGRSDERALEKFAAPSGGYQTAYLDLRTLMMATTFGNAERKEDLAIVGYARALLGWHAINQYCGKCGTKTASVQFGLRRVCQQDSCRLKLYPRIDPVVIMCVVDKERDVILLGRGARHPNNMYSCLAGFIEPGESLEEAVRRETREEVGIEIGDVVHHSSQPWPVGFGTQQCQLMVGFFAFAKTVEINVDEAELADARWFTRSEVRAAFSEEVYGSAQRDAQEKIAKACFDRVEGGEAKIADLRGRTEPSALFVPGAYAIAHHLILAWLNKETGKLLSRV</sequence>
<evidence type="ECO:0000256" key="3">
    <source>
        <dbReference type="ARBA" id="ARBA00009595"/>
    </source>
</evidence>
<keyword evidence="7" id="KW-0460">Magnesium</keyword>
<gene>
    <name evidence="11" type="ORF">KFL_000500140</name>
</gene>
<evidence type="ECO:0000256" key="7">
    <source>
        <dbReference type="ARBA" id="ARBA00022842"/>
    </source>
</evidence>
<evidence type="ECO:0000313" key="11">
    <source>
        <dbReference type="EMBL" id="GAQ80262.1"/>
    </source>
</evidence>
<evidence type="ECO:0000256" key="2">
    <source>
        <dbReference type="ARBA" id="ARBA00001947"/>
    </source>
</evidence>
<dbReference type="OrthoDB" id="10249612at2759"/>
<keyword evidence="5" id="KW-0479">Metal-binding</keyword>
<dbReference type="PROSITE" id="PS51462">
    <property type="entry name" value="NUDIX"/>
    <property type="match status" value="1"/>
</dbReference>
<dbReference type="GO" id="GO:0035529">
    <property type="term" value="F:NADH pyrophosphatase activity"/>
    <property type="evidence" value="ECO:0000318"/>
    <property type="project" value="GO_Central"/>
</dbReference>
<evidence type="ECO:0000256" key="4">
    <source>
        <dbReference type="ARBA" id="ARBA00012381"/>
    </source>
</evidence>
<dbReference type="Gene3D" id="3.90.79.10">
    <property type="entry name" value="Nucleoside Triphosphate Pyrophosphohydrolase"/>
    <property type="match status" value="1"/>
</dbReference>
<keyword evidence="6 11" id="KW-0378">Hydrolase</keyword>
<reference evidence="11 12" key="1">
    <citation type="journal article" date="2014" name="Nat. Commun.">
        <title>Klebsormidium flaccidum genome reveals primary factors for plant terrestrial adaptation.</title>
        <authorList>
            <person name="Hori K."/>
            <person name="Maruyama F."/>
            <person name="Fujisawa T."/>
            <person name="Togashi T."/>
            <person name="Yamamoto N."/>
            <person name="Seo M."/>
            <person name="Sato S."/>
            <person name="Yamada T."/>
            <person name="Mori H."/>
            <person name="Tajima N."/>
            <person name="Moriyama T."/>
            <person name="Ikeuchi M."/>
            <person name="Watanabe M."/>
            <person name="Wada H."/>
            <person name="Kobayashi K."/>
            <person name="Saito M."/>
            <person name="Masuda T."/>
            <person name="Sasaki-Sekimoto Y."/>
            <person name="Mashiguchi K."/>
            <person name="Awai K."/>
            <person name="Shimojima M."/>
            <person name="Masuda S."/>
            <person name="Iwai M."/>
            <person name="Nobusawa T."/>
            <person name="Narise T."/>
            <person name="Kondo S."/>
            <person name="Saito H."/>
            <person name="Sato R."/>
            <person name="Murakawa M."/>
            <person name="Ihara Y."/>
            <person name="Oshima-Yamada Y."/>
            <person name="Ohtaka K."/>
            <person name="Satoh M."/>
            <person name="Sonobe K."/>
            <person name="Ishii M."/>
            <person name="Ohtani R."/>
            <person name="Kanamori-Sato M."/>
            <person name="Honoki R."/>
            <person name="Miyazaki D."/>
            <person name="Mochizuki H."/>
            <person name="Umetsu J."/>
            <person name="Higashi K."/>
            <person name="Shibata D."/>
            <person name="Kamiya Y."/>
            <person name="Sato N."/>
            <person name="Nakamura Y."/>
            <person name="Tabata S."/>
            <person name="Ida S."/>
            <person name="Kurokawa K."/>
            <person name="Ohta H."/>
        </authorList>
    </citation>
    <scope>NUCLEOTIDE SEQUENCE [LARGE SCALE GENOMIC DNA]</scope>
    <source>
        <strain evidence="11 12">NIES-2285</strain>
    </source>
</reference>
<evidence type="ECO:0000256" key="8">
    <source>
        <dbReference type="ARBA" id="ARBA00023027"/>
    </source>
</evidence>
<name>A0A1Y1HR39_KLENI</name>
<dbReference type="EC" id="3.6.1.22" evidence="4"/>
<dbReference type="InterPro" id="IPR049734">
    <property type="entry name" value="NudC-like_C"/>
</dbReference>
<evidence type="ECO:0000313" key="12">
    <source>
        <dbReference type="Proteomes" id="UP000054558"/>
    </source>
</evidence>
<dbReference type="CDD" id="cd03429">
    <property type="entry name" value="NUDIX_NADH_pyrophosphatase_Nudt13"/>
    <property type="match status" value="1"/>
</dbReference>
<dbReference type="InterPro" id="IPR020084">
    <property type="entry name" value="NUDIX_hydrolase_CS"/>
</dbReference>
<dbReference type="OMA" id="AGQRRQC"/>
<dbReference type="SUPFAM" id="SSF55811">
    <property type="entry name" value="Nudix"/>
    <property type="match status" value="1"/>
</dbReference>
<comment type="cofactor">
    <cofactor evidence="1">
        <name>Mg(2+)</name>
        <dbReference type="ChEBI" id="CHEBI:18420"/>
    </cofactor>
</comment>
<dbReference type="GO" id="GO:0006742">
    <property type="term" value="P:NADP+ catabolic process"/>
    <property type="evidence" value="ECO:0000318"/>
    <property type="project" value="GO_Central"/>
</dbReference>
<dbReference type="GO" id="GO:0046872">
    <property type="term" value="F:metal ion binding"/>
    <property type="evidence" value="ECO:0007669"/>
    <property type="project" value="UniProtKB-KW"/>
</dbReference>
<dbReference type="PANTHER" id="PTHR42904">
    <property type="entry name" value="NUDIX HYDROLASE, NUDC SUBFAMILY"/>
    <property type="match status" value="1"/>
</dbReference>
<dbReference type="Proteomes" id="UP000054558">
    <property type="component" value="Unassembled WGS sequence"/>
</dbReference>
<dbReference type="EMBL" id="DF236999">
    <property type="protein sequence ID" value="GAQ80262.1"/>
    <property type="molecule type" value="Genomic_DNA"/>
</dbReference>
<protein>
    <recommendedName>
        <fullName evidence="4">NAD(+) diphosphatase</fullName>
        <ecNumber evidence="4">3.6.1.22</ecNumber>
    </recommendedName>
</protein>
<comment type="cofactor">
    <cofactor evidence="2">
        <name>Zn(2+)</name>
        <dbReference type="ChEBI" id="CHEBI:29105"/>
    </cofactor>
</comment>
<proteinExistence type="inferred from homology"/>
<dbReference type="GO" id="GO:0019677">
    <property type="term" value="P:NAD+ catabolic process"/>
    <property type="evidence" value="ECO:0000318"/>
    <property type="project" value="GO_Central"/>
</dbReference>
<feature type="domain" description="Nudix hydrolase" evidence="10">
    <location>
        <begin position="215"/>
        <end position="345"/>
    </location>
</feature>
<evidence type="ECO:0000256" key="9">
    <source>
        <dbReference type="ARBA" id="ARBA00023679"/>
    </source>
</evidence>
<dbReference type="PROSITE" id="PS00893">
    <property type="entry name" value="NUDIX_BOX"/>
    <property type="match status" value="1"/>
</dbReference>
<dbReference type="InterPro" id="IPR050241">
    <property type="entry name" value="NAD-cap_RNA_hydrolase_NudC"/>
</dbReference>
<dbReference type="Pfam" id="PF00293">
    <property type="entry name" value="NUDIX"/>
    <property type="match status" value="1"/>
</dbReference>
<evidence type="ECO:0000256" key="6">
    <source>
        <dbReference type="ARBA" id="ARBA00022801"/>
    </source>
</evidence>
<evidence type="ECO:0000256" key="1">
    <source>
        <dbReference type="ARBA" id="ARBA00001946"/>
    </source>
</evidence>
<dbReference type="NCBIfam" id="NF001299">
    <property type="entry name" value="PRK00241.1"/>
    <property type="match status" value="1"/>
</dbReference>
<dbReference type="AlphaFoldDB" id="A0A1Y1HR39"/>
<dbReference type="InterPro" id="IPR000086">
    <property type="entry name" value="NUDIX_hydrolase_dom"/>
</dbReference>
<dbReference type="FunFam" id="3.90.79.10:FF:000040">
    <property type="entry name" value="Nudix hydrolase 19, chloroplastic"/>
    <property type="match status" value="1"/>
</dbReference>
<keyword evidence="12" id="KW-1185">Reference proteome</keyword>
<dbReference type="PANTHER" id="PTHR42904:SF6">
    <property type="entry name" value="NAD-CAPPED RNA HYDROLASE NUDT12"/>
    <property type="match status" value="1"/>
</dbReference>
<dbReference type="GO" id="GO:0005777">
    <property type="term" value="C:peroxisome"/>
    <property type="evidence" value="ECO:0000318"/>
    <property type="project" value="GO_Central"/>
</dbReference>